<reference evidence="2 3" key="1">
    <citation type="submission" date="2019-04" db="EMBL/GenBank/DDBJ databases">
        <title>Microbes associate with the intestines of laboratory mice.</title>
        <authorList>
            <person name="Navarre W."/>
            <person name="Wong E."/>
            <person name="Huang K."/>
            <person name="Tropini C."/>
            <person name="Ng K."/>
            <person name="Yu B."/>
        </authorList>
    </citation>
    <scope>NUCLEOTIDE SEQUENCE [LARGE SCALE GENOMIC DNA]</scope>
    <source>
        <strain evidence="2 3">NM62_B4-13</strain>
    </source>
</reference>
<feature type="chain" id="PRO_5020969468" evidence="1">
    <location>
        <begin position="17"/>
        <end position="326"/>
    </location>
</feature>
<dbReference type="OrthoDB" id="8743055at2"/>
<dbReference type="Pfam" id="PF01963">
    <property type="entry name" value="TraB_PrgY_gumN"/>
    <property type="match status" value="1"/>
</dbReference>
<dbReference type="CDD" id="cd14788">
    <property type="entry name" value="GumN"/>
    <property type="match status" value="1"/>
</dbReference>
<evidence type="ECO:0000313" key="2">
    <source>
        <dbReference type="EMBL" id="TGY32626.1"/>
    </source>
</evidence>
<dbReference type="EMBL" id="SRYW01000015">
    <property type="protein sequence ID" value="TGY32626.1"/>
    <property type="molecule type" value="Genomic_DNA"/>
</dbReference>
<organism evidence="2 3">
    <name type="scientific">Stenotrophomonas maltophilia</name>
    <name type="common">Pseudomonas maltophilia</name>
    <name type="synonym">Xanthomonas maltophilia</name>
    <dbReference type="NCBI Taxonomy" id="40324"/>
    <lineage>
        <taxon>Bacteria</taxon>
        <taxon>Pseudomonadati</taxon>
        <taxon>Pseudomonadota</taxon>
        <taxon>Gammaproteobacteria</taxon>
        <taxon>Lysobacterales</taxon>
        <taxon>Lysobacteraceae</taxon>
        <taxon>Stenotrophomonas</taxon>
        <taxon>Stenotrophomonas maltophilia group</taxon>
    </lineage>
</organism>
<keyword evidence="1" id="KW-0732">Signal</keyword>
<dbReference type="Proteomes" id="UP000306631">
    <property type="component" value="Unassembled WGS sequence"/>
</dbReference>
<dbReference type="AlphaFoldDB" id="A0A4S2CVQ9"/>
<name>A0A4S2CVQ9_STEMA</name>
<feature type="signal peptide" evidence="1">
    <location>
        <begin position="1"/>
        <end position="16"/>
    </location>
</feature>
<evidence type="ECO:0000313" key="3">
    <source>
        <dbReference type="Proteomes" id="UP000306631"/>
    </source>
</evidence>
<gene>
    <name evidence="2" type="ORF">E5352_15445</name>
</gene>
<proteinExistence type="predicted"/>
<evidence type="ECO:0000256" key="1">
    <source>
        <dbReference type="SAM" id="SignalP"/>
    </source>
</evidence>
<sequence>MALMGALLAWTAAVHAQSPQPPVVDMAPVVVSGAQPGPGLWRVSSSDGHTLWILGTVSPLPATLEWRSDEVDAVVAEAQQMLAAPGWTLDADIGFFKGLTLLPSAMKAARSPDGRRLQEVLPPALYARWEVQKKRYIGRDGGIEKDRPLVAATELYGAALKKVGLKQRSAVSEVLDKAAKAHGHTPVSTRLVIRIDDPRQALKDVRASSLDDVACFERTLDVVESKLPILVERANAWSVGDIDALQRMAVQSQYGACVDAVERSEFGRRRGLTDLDRRAQEKWLGHARDALKRNTVTFAVVPVFSLLAPGGYLDELRRSGYEVENP</sequence>
<protein>
    <submittedName>
        <fullName evidence="2">TraB/GumN family protein</fullName>
    </submittedName>
</protein>
<dbReference type="InterPro" id="IPR002816">
    <property type="entry name" value="TraB/PrgY/GumN_fam"/>
</dbReference>
<comment type="caution">
    <text evidence="2">The sequence shown here is derived from an EMBL/GenBank/DDBJ whole genome shotgun (WGS) entry which is preliminary data.</text>
</comment>
<accession>A0A4S2CVQ9</accession>